<dbReference type="InterPro" id="IPR015927">
    <property type="entry name" value="Peptidase_S24_S26A/B/C"/>
</dbReference>
<evidence type="ECO:0000313" key="2">
    <source>
        <dbReference type="EMBL" id="EHP94916.1"/>
    </source>
</evidence>
<gene>
    <name evidence="2" type="ORF">MetexDRAFT_0261</name>
</gene>
<comment type="caution">
    <text evidence="2">The sequence shown here is derived from an EMBL/GenBank/DDBJ whole genome shotgun (WGS) entry which is preliminary data.</text>
</comment>
<name>H1KC99_METEX</name>
<proteinExistence type="predicted"/>
<dbReference type="Pfam" id="PF00717">
    <property type="entry name" value="Peptidase_S24"/>
    <property type="match status" value="1"/>
</dbReference>
<sequence>MDRVAPPGAIILVDRADHDLVDGRFYVFGNQDTGEATFKRYRSKPDRLQPFSTNPDHESHYVNSEVQVVGRVRQVITFV</sequence>
<dbReference type="InterPro" id="IPR036286">
    <property type="entry name" value="LexA/Signal_pep-like_sf"/>
</dbReference>
<evidence type="ECO:0000259" key="1">
    <source>
        <dbReference type="Pfam" id="PF00717"/>
    </source>
</evidence>
<organism evidence="2 3">
    <name type="scientific">Methylorubrum extorquens DSM 13060</name>
    <dbReference type="NCBI Taxonomy" id="882800"/>
    <lineage>
        <taxon>Bacteria</taxon>
        <taxon>Pseudomonadati</taxon>
        <taxon>Pseudomonadota</taxon>
        <taxon>Alphaproteobacteria</taxon>
        <taxon>Hyphomicrobiales</taxon>
        <taxon>Methylobacteriaceae</taxon>
        <taxon>Methylorubrum</taxon>
    </lineage>
</organism>
<accession>H1KC99</accession>
<dbReference type="Gene3D" id="2.10.109.10">
    <property type="entry name" value="Umud Fragment, subunit A"/>
    <property type="match status" value="1"/>
</dbReference>
<dbReference type="PATRIC" id="fig|882800.3.peg.247"/>
<reference evidence="2 3" key="1">
    <citation type="submission" date="2011-09" db="EMBL/GenBank/DDBJ databases">
        <title>The draft genome of Methylobacterium extorquens DSM 13060.</title>
        <authorList>
            <consortium name="US DOE Joint Genome Institute (JGI-PGF)"/>
            <person name="Lucas S."/>
            <person name="Han J."/>
            <person name="Lapidus A."/>
            <person name="Cheng J.-F."/>
            <person name="Goodwin L."/>
            <person name="Pitluck S."/>
            <person name="Peters L."/>
            <person name="Land M.L."/>
            <person name="Hauser L."/>
            <person name="Koskimaki J."/>
            <person name="Halonen O."/>
            <person name="Pirttila A."/>
            <person name="Frank C."/>
            <person name="Woyke T.J."/>
        </authorList>
    </citation>
    <scope>NUCLEOTIDE SEQUENCE [LARGE SCALE GENOMIC DNA]</scope>
    <source>
        <strain evidence="2 3">DSM 13060</strain>
    </source>
</reference>
<evidence type="ECO:0000313" key="3">
    <source>
        <dbReference type="Proteomes" id="UP000004382"/>
    </source>
</evidence>
<dbReference type="Proteomes" id="UP000004382">
    <property type="component" value="Unassembled WGS sequence"/>
</dbReference>
<dbReference type="AlphaFoldDB" id="H1KC99"/>
<dbReference type="EMBL" id="AGJK01000003">
    <property type="protein sequence ID" value="EHP94916.1"/>
    <property type="molecule type" value="Genomic_DNA"/>
</dbReference>
<feature type="domain" description="Peptidase S24/S26A/S26B/S26C" evidence="1">
    <location>
        <begin position="5"/>
        <end position="72"/>
    </location>
</feature>
<protein>
    <submittedName>
        <fullName evidence="2">Phage repressor protein</fullName>
    </submittedName>
</protein>
<dbReference type="SUPFAM" id="SSF51306">
    <property type="entry name" value="LexA/Signal peptidase"/>
    <property type="match status" value="1"/>
</dbReference>